<dbReference type="AlphaFoldDB" id="A0A9P4JHV6"/>
<dbReference type="EMBL" id="ML994155">
    <property type="protein sequence ID" value="KAF2198296.1"/>
    <property type="molecule type" value="Genomic_DNA"/>
</dbReference>
<organism evidence="2 3">
    <name type="scientific">Delitschia confertaspora ATCC 74209</name>
    <dbReference type="NCBI Taxonomy" id="1513339"/>
    <lineage>
        <taxon>Eukaryota</taxon>
        <taxon>Fungi</taxon>
        <taxon>Dikarya</taxon>
        <taxon>Ascomycota</taxon>
        <taxon>Pezizomycotina</taxon>
        <taxon>Dothideomycetes</taxon>
        <taxon>Pleosporomycetidae</taxon>
        <taxon>Pleosporales</taxon>
        <taxon>Delitschiaceae</taxon>
        <taxon>Delitschia</taxon>
    </lineage>
</organism>
<feature type="compositionally biased region" description="Polar residues" evidence="1">
    <location>
        <begin position="54"/>
        <end position="70"/>
    </location>
</feature>
<evidence type="ECO:0000313" key="3">
    <source>
        <dbReference type="Proteomes" id="UP000799536"/>
    </source>
</evidence>
<feature type="region of interest" description="Disordered" evidence="1">
    <location>
        <begin position="35"/>
        <end position="72"/>
    </location>
</feature>
<protein>
    <submittedName>
        <fullName evidence="2">Uncharacterized protein</fullName>
    </submittedName>
</protein>
<feature type="region of interest" description="Disordered" evidence="1">
    <location>
        <begin position="531"/>
        <end position="629"/>
    </location>
</feature>
<dbReference type="OrthoDB" id="5373017at2759"/>
<feature type="compositionally biased region" description="Pro residues" evidence="1">
    <location>
        <begin position="601"/>
        <end position="614"/>
    </location>
</feature>
<gene>
    <name evidence="2" type="ORF">GQ43DRAFT_168469</name>
</gene>
<dbReference type="Proteomes" id="UP000799536">
    <property type="component" value="Unassembled WGS sequence"/>
</dbReference>
<feature type="compositionally biased region" description="Basic and acidic residues" evidence="1">
    <location>
        <begin position="347"/>
        <end position="360"/>
    </location>
</feature>
<reference evidence="2" key="1">
    <citation type="journal article" date="2020" name="Stud. Mycol.">
        <title>101 Dothideomycetes genomes: a test case for predicting lifestyles and emergence of pathogens.</title>
        <authorList>
            <person name="Haridas S."/>
            <person name="Albert R."/>
            <person name="Binder M."/>
            <person name="Bloem J."/>
            <person name="Labutti K."/>
            <person name="Salamov A."/>
            <person name="Andreopoulos B."/>
            <person name="Baker S."/>
            <person name="Barry K."/>
            <person name="Bills G."/>
            <person name="Bluhm B."/>
            <person name="Cannon C."/>
            <person name="Castanera R."/>
            <person name="Culley D."/>
            <person name="Daum C."/>
            <person name="Ezra D."/>
            <person name="Gonzalez J."/>
            <person name="Henrissat B."/>
            <person name="Kuo A."/>
            <person name="Liang C."/>
            <person name="Lipzen A."/>
            <person name="Lutzoni F."/>
            <person name="Magnuson J."/>
            <person name="Mondo S."/>
            <person name="Nolan M."/>
            <person name="Ohm R."/>
            <person name="Pangilinan J."/>
            <person name="Park H.-J."/>
            <person name="Ramirez L."/>
            <person name="Alfaro M."/>
            <person name="Sun H."/>
            <person name="Tritt A."/>
            <person name="Yoshinaga Y."/>
            <person name="Zwiers L.-H."/>
            <person name="Turgeon B."/>
            <person name="Goodwin S."/>
            <person name="Spatafora J."/>
            <person name="Crous P."/>
            <person name="Grigoriev I."/>
        </authorList>
    </citation>
    <scope>NUCLEOTIDE SEQUENCE</scope>
    <source>
        <strain evidence="2">ATCC 74209</strain>
    </source>
</reference>
<feature type="compositionally biased region" description="Polar residues" evidence="1">
    <location>
        <begin position="543"/>
        <end position="557"/>
    </location>
</feature>
<evidence type="ECO:0000313" key="2">
    <source>
        <dbReference type="EMBL" id="KAF2198296.1"/>
    </source>
</evidence>
<name>A0A9P4JHV6_9PLEO</name>
<feature type="region of interest" description="Disordered" evidence="1">
    <location>
        <begin position="347"/>
        <end position="368"/>
    </location>
</feature>
<comment type="caution">
    <text evidence="2">The sequence shown here is derived from an EMBL/GenBank/DDBJ whole genome shotgun (WGS) entry which is preliminary data.</text>
</comment>
<sequence>MTTNAPYYGLRGGHGFSNTVNGQTFGQAPDELYETSSMTPNTPHFYHDAAHAQPHSSDNQSSYNAQTAVDSSLEENHNLVELLEAANTAAGHATEALAHGRATETQAQQAPHDRGKRKRTSSPGIGDNGNTNAPKAYGEEHHIQKRARQFESNGPTDPQLSTPAEQIQHSQDAAVAPQSNDGLLNDARAAGVHSAAALFRRSSNNQAAKKYTRPPMSKLFMSLQLTPENFLHLQAQAKAYMLDPAYPERQNCVGNRGKGDTDMVKLRLFNCVRDFLNAGAGEQFFGENVDKPGEKEAIEAAKALGENNVQGNERRMVWPYDGNTIIGLVTPLLRRMVTNERQRQYAIETRKGGGRRKENSVEATPSAQENEFTLVGVEHNVSHSVPELERLTHLDPALPDSPAQGQAQHSFTPFQAPSLAHHYPPNPPALEVPMRMESYDMQTFEERPLPERFPVLHTISIFLTWKGAKLGPKYDVTHDATEYTFAALQREIRLVVRQAQAFYPSLRPKPGMGPELLRGLAAAATEMGVRNENPRGDAAPSNPHDNQPRPSTESAASSMAVPASDAASPTASIRALPPTPAPGSERPSADLSATPSIVNKPLPPIPGSPDPVSPPKSQDSRLAIQSPSSAFAPTDIPKYDIRVLTAQGLVVVENEEQWGNAKTDVSLAAWAEGVVRVVIEFV</sequence>
<proteinExistence type="predicted"/>
<evidence type="ECO:0000256" key="1">
    <source>
        <dbReference type="SAM" id="MobiDB-lite"/>
    </source>
</evidence>
<keyword evidence="3" id="KW-1185">Reference proteome</keyword>
<accession>A0A9P4JHV6</accession>
<feature type="region of interest" description="Disordered" evidence="1">
    <location>
        <begin position="100"/>
        <end position="181"/>
    </location>
</feature>
<feature type="compositionally biased region" description="Polar residues" evidence="1">
    <location>
        <begin position="150"/>
        <end position="181"/>
    </location>
</feature>